<evidence type="ECO:0000256" key="6">
    <source>
        <dbReference type="ARBA" id="ARBA00022840"/>
    </source>
</evidence>
<dbReference type="GO" id="GO:0016887">
    <property type="term" value="F:ATP hydrolysis activity"/>
    <property type="evidence" value="ECO:0007669"/>
    <property type="project" value="InterPro"/>
</dbReference>
<dbReference type="SMART" id="SM00831">
    <property type="entry name" value="Cation_ATPase_N"/>
    <property type="match status" value="1"/>
</dbReference>
<evidence type="ECO:0000313" key="13">
    <source>
        <dbReference type="Proteomes" id="UP000568109"/>
    </source>
</evidence>
<dbReference type="Gene3D" id="3.40.1110.10">
    <property type="entry name" value="Calcium-transporting ATPase, cytoplasmic domain N"/>
    <property type="match status" value="1"/>
</dbReference>
<evidence type="ECO:0000256" key="4">
    <source>
        <dbReference type="ARBA" id="ARBA00022692"/>
    </source>
</evidence>
<dbReference type="PANTHER" id="PTHR43294:SF21">
    <property type="entry name" value="CATION TRANSPORTING ATPASE"/>
    <property type="match status" value="1"/>
</dbReference>
<dbReference type="SFLD" id="SFLDG00002">
    <property type="entry name" value="C1.7:_P-type_atpase_like"/>
    <property type="match status" value="1"/>
</dbReference>
<reference evidence="12 13" key="1">
    <citation type="submission" date="2020-06" db="EMBL/GenBank/DDBJ databases">
        <title>Draft genome sequence of Candidatus Phytoplasma pruni (X-disease group, subgroup 16SrIII-B) strain ChTDIII from Argentina.</title>
        <authorList>
            <person name="Fernandez F.D."/>
            <person name="Zuebert C."/>
            <person name="Huettel B."/>
            <person name="Kube M."/>
            <person name="Conci L.R."/>
        </authorList>
    </citation>
    <scope>NUCLEOTIDE SEQUENCE [LARGE SCALE GENOMIC DNA]</scope>
    <source>
        <strain evidence="12 13">ChTDIII</strain>
    </source>
</reference>
<feature type="transmembrane region" description="Helical" evidence="10">
    <location>
        <begin position="896"/>
        <end position="915"/>
    </location>
</feature>
<protein>
    <submittedName>
        <fullName evidence="12">Cation-transporting P-type ATPase</fullName>
    </submittedName>
</protein>
<evidence type="ECO:0000256" key="5">
    <source>
        <dbReference type="ARBA" id="ARBA00022741"/>
    </source>
</evidence>
<dbReference type="SUPFAM" id="SSF81653">
    <property type="entry name" value="Calcium ATPase, transduction domain A"/>
    <property type="match status" value="1"/>
</dbReference>
<keyword evidence="13" id="KW-1185">Reference proteome</keyword>
<dbReference type="NCBIfam" id="TIGR01494">
    <property type="entry name" value="ATPase_P-type"/>
    <property type="match status" value="1"/>
</dbReference>
<dbReference type="GO" id="GO:0005886">
    <property type="term" value="C:plasma membrane"/>
    <property type="evidence" value="ECO:0007669"/>
    <property type="project" value="UniProtKB-SubCell"/>
</dbReference>
<dbReference type="InterPro" id="IPR006068">
    <property type="entry name" value="ATPase_P-typ_cation-transptr_C"/>
</dbReference>
<dbReference type="SUPFAM" id="SSF81665">
    <property type="entry name" value="Calcium ATPase, transmembrane domain M"/>
    <property type="match status" value="1"/>
</dbReference>
<dbReference type="RefSeq" id="WP_178734381.1">
    <property type="nucleotide sequence ID" value="NZ_JABUOH010000060.1"/>
</dbReference>
<dbReference type="GO" id="GO:0019829">
    <property type="term" value="F:ATPase-coupled monoatomic cation transmembrane transporter activity"/>
    <property type="evidence" value="ECO:0007669"/>
    <property type="project" value="TreeGrafter"/>
</dbReference>
<dbReference type="SFLD" id="SFLDS00003">
    <property type="entry name" value="Haloacid_Dehalogenase"/>
    <property type="match status" value="1"/>
</dbReference>
<dbReference type="InterPro" id="IPR050510">
    <property type="entry name" value="Cation_transp_ATPase_P-type"/>
</dbReference>
<dbReference type="InterPro" id="IPR059000">
    <property type="entry name" value="ATPase_P-type_domA"/>
</dbReference>
<accession>A0A851HDE2</accession>
<dbReference type="InterPro" id="IPR008250">
    <property type="entry name" value="ATPase_P-typ_transduc_dom_A_sf"/>
</dbReference>
<evidence type="ECO:0000256" key="9">
    <source>
        <dbReference type="ARBA" id="ARBA00023136"/>
    </source>
</evidence>
<dbReference type="SUPFAM" id="SSF56784">
    <property type="entry name" value="HAD-like"/>
    <property type="match status" value="1"/>
</dbReference>
<dbReference type="Pfam" id="PF13246">
    <property type="entry name" value="Cation_ATPase"/>
    <property type="match status" value="1"/>
</dbReference>
<dbReference type="AlphaFoldDB" id="A0A851HDE2"/>
<feature type="transmembrane region" description="Helical" evidence="10">
    <location>
        <begin position="61"/>
        <end position="78"/>
    </location>
</feature>
<dbReference type="InterPro" id="IPR044492">
    <property type="entry name" value="P_typ_ATPase_HD_dom"/>
</dbReference>
<dbReference type="InterPro" id="IPR018303">
    <property type="entry name" value="ATPase_P-typ_P_site"/>
</dbReference>
<feature type="transmembrane region" description="Helical" evidence="10">
    <location>
        <begin position="784"/>
        <end position="804"/>
    </location>
</feature>
<dbReference type="InterPro" id="IPR023214">
    <property type="entry name" value="HAD_sf"/>
</dbReference>
<dbReference type="InterPro" id="IPR036412">
    <property type="entry name" value="HAD-like_sf"/>
</dbReference>
<keyword evidence="3" id="KW-1003">Cell membrane</keyword>
<evidence type="ECO:0000313" key="12">
    <source>
        <dbReference type="EMBL" id="NWN45998.1"/>
    </source>
</evidence>
<dbReference type="SFLD" id="SFLDF00027">
    <property type="entry name" value="p-type_atpase"/>
    <property type="match status" value="1"/>
</dbReference>
<keyword evidence="5" id="KW-0547">Nucleotide-binding</keyword>
<dbReference type="GO" id="GO:1902600">
    <property type="term" value="P:proton transmembrane transport"/>
    <property type="evidence" value="ECO:0007669"/>
    <property type="project" value="TreeGrafter"/>
</dbReference>
<dbReference type="PROSITE" id="PS00154">
    <property type="entry name" value="ATPASE_E1_E2"/>
    <property type="match status" value="1"/>
</dbReference>
<dbReference type="Gene3D" id="3.40.50.1000">
    <property type="entry name" value="HAD superfamily/HAD-like"/>
    <property type="match status" value="1"/>
</dbReference>
<dbReference type="InterPro" id="IPR023298">
    <property type="entry name" value="ATPase_P-typ_TM_dom_sf"/>
</dbReference>
<dbReference type="Pfam" id="PF00690">
    <property type="entry name" value="Cation_ATPase_N"/>
    <property type="match status" value="1"/>
</dbReference>
<feature type="transmembrane region" description="Helical" evidence="10">
    <location>
        <begin position="824"/>
        <end position="844"/>
    </location>
</feature>
<evidence type="ECO:0000259" key="11">
    <source>
        <dbReference type="SMART" id="SM00831"/>
    </source>
</evidence>
<dbReference type="PANTHER" id="PTHR43294">
    <property type="entry name" value="SODIUM/POTASSIUM-TRANSPORTING ATPASE SUBUNIT ALPHA"/>
    <property type="match status" value="1"/>
</dbReference>
<comment type="caution">
    <text evidence="12">The sequence shown here is derived from an EMBL/GenBank/DDBJ whole genome shotgun (WGS) entry which is preliminary data.</text>
</comment>
<organism evidence="12 13">
    <name type="scientific">Candidatus Phytoplasma pruni</name>
    <dbReference type="NCBI Taxonomy" id="479893"/>
    <lineage>
        <taxon>Bacteria</taxon>
        <taxon>Bacillati</taxon>
        <taxon>Mycoplasmatota</taxon>
        <taxon>Mollicutes</taxon>
        <taxon>Acholeplasmatales</taxon>
        <taxon>Acholeplasmataceae</taxon>
        <taxon>Candidatus Phytoplasma</taxon>
        <taxon>16SrIII (X-disease group)</taxon>
    </lineage>
</organism>
<keyword evidence="7" id="KW-1278">Translocase</keyword>
<keyword evidence="8 10" id="KW-1133">Transmembrane helix</keyword>
<dbReference type="PRINTS" id="PR00119">
    <property type="entry name" value="CATATPASE"/>
</dbReference>
<dbReference type="SUPFAM" id="SSF81660">
    <property type="entry name" value="Metal cation-transporting ATPase, ATP-binding domain N"/>
    <property type="match status" value="1"/>
</dbReference>
<feature type="transmembrane region" description="Helical" evidence="10">
    <location>
        <begin position="250"/>
        <end position="269"/>
    </location>
</feature>
<dbReference type="Proteomes" id="UP000568109">
    <property type="component" value="Unassembled WGS sequence"/>
</dbReference>
<name>A0A851HDE2_9MOLU</name>
<evidence type="ECO:0000256" key="2">
    <source>
        <dbReference type="ARBA" id="ARBA00005675"/>
    </source>
</evidence>
<evidence type="ECO:0000256" key="10">
    <source>
        <dbReference type="SAM" id="Phobius"/>
    </source>
</evidence>
<dbReference type="Pfam" id="PF00122">
    <property type="entry name" value="E1-E2_ATPase"/>
    <property type="match status" value="1"/>
</dbReference>
<dbReference type="Gene3D" id="1.20.1110.10">
    <property type="entry name" value="Calcium-transporting ATPase, transmembrane domain"/>
    <property type="match status" value="1"/>
</dbReference>
<dbReference type="Pfam" id="PF08282">
    <property type="entry name" value="Hydrolase_3"/>
    <property type="match status" value="1"/>
</dbReference>
<keyword evidence="9 10" id="KW-0472">Membrane</keyword>
<evidence type="ECO:0000256" key="7">
    <source>
        <dbReference type="ARBA" id="ARBA00022967"/>
    </source>
</evidence>
<keyword evidence="6" id="KW-0067">ATP-binding</keyword>
<dbReference type="PROSITE" id="PS01229">
    <property type="entry name" value="COF_2"/>
    <property type="match status" value="1"/>
</dbReference>
<evidence type="ECO:0000256" key="1">
    <source>
        <dbReference type="ARBA" id="ARBA00004651"/>
    </source>
</evidence>
<dbReference type="EMBL" id="JABUOH010000060">
    <property type="protein sequence ID" value="NWN45998.1"/>
    <property type="molecule type" value="Genomic_DNA"/>
</dbReference>
<sequence length="929" mass="103131">MNNNDILQISKLSQEEVFKHFQTSPTGLDDNEVQKRKLLYGSNDIKSAKTFNVFKQFIKQFTSMFAILLWISGTLAFLIDEGAIGVSIFLVVIVNGIFAFFQESKAEKILSSLSDMMPKKIQVYRNNQIEVIDVIDLTIGDLIFLEVGTTIPADLRIVQANNFFVDNSMLSGETIPLNRTANPNMQDECVAAEMPNLVYAGTTVSEGSAKAVVYSIGENTQIGQVSVLSENIDKGLSTLEKEIHRVVKTISFIASLLALVVFFVCLWRFKPDNTWKGALSGAVVVALSMLVANIPEGLLPTINLSLAIGTQRMSKQNALIKQLYSVETLSSATVICTDKTGTLTENQLTCKKIVFPGGYVDITGNGLKKEGQFQNLNQETDDKVLKKIFIASIMASEANLIDDEKNKGDYQVVGNPTEGSLLVAASKYGLSIDEVRQNFTVEKTTPFSSETKKMSVLVTNVAQEKYDIGSKYLFVKGAPSVLLKECNAQYKNNQVSSFSEAEKEFFYERNEELSNQGYRILAIAYKKIEDDSLEETNMVFLGFAVNFDPPKIEVKGAVKDLLKAGLKITVITGDYGPTAISIAKQVGIIEEEYINIDGNQLEKMSQEELQESLKTRVPVLFSRTTPKHKLRIVEAYRANDEIVGAIGDGVNDILAMKAAHIGIAMGKSGKDVARNAADMILLDDNFSTIPKAVLESRGIYSNIKKFMTYVLSSNIPQVFPIIVMALFKVPLYLTVMQILAIDLLTDLVPAIALGAEEPEKDLLEHKPRTENDHLLDKKLLKRSYGFLGIVEGVLALVFFLAFGGYKFFGDHGIAFSAIPKNTDFMRASTMAFGAVIFAQVGNAFACRSDKLYFWESYNKKNKLLCVGIISELFLFVLISQKIGFLNNFFKTQPIRYVDYLYLLLPVAVMLCFDTLRKKIINNKNKVETK</sequence>
<comment type="subcellular location">
    <subcellularLocation>
        <location evidence="1">Cell membrane</location>
        <topology evidence="1">Multi-pass membrane protein</topology>
    </subcellularLocation>
</comment>
<dbReference type="InterPro" id="IPR004014">
    <property type="entry name" value="ATPase_P-typ_cation-transptr_N"/>
</dbReference>
<keyword evidence="4 10" id="KW-0812">Transmembrane</keyword>
<feature type="transmembrane region" description="Helical" evidence="10">
    <location>
        <begin position="84"/>
        <end position="101"/>
    </location>
</feature>
<evidence type="ECO:0000256" key="8">
    <source>
        <dbReference type="ARBA" id="ARBA00022989"/>
    </source>
</evidence>
<gene>
    <name evidence="12" type="ORF">HR065_02795</name>
</gene>
<dbReference type="PRINTS" id="PR00120">
    <property type="entry name" value="HATPASE"/>
</dbReference>
<proteinExistence type="inferred from homology"/>
<dbReference type="Gene3D" id="2.70.150.10">
    <property type="entry name" value="Calcium-transporting ATPase, cytoplasmic transduction domain A"/>
    <property type="match status" value="1"/>
</dbReference>
<dbReference type="Pfam" id="PF00689">
    <property type="entry name" value="Cation_ATPase_C"/>
    <property type="match status" value="1"/>
</dbReference>
<dbReference type="InterPro" id="IPR023299">
    <property type="entry name" value="ATPase_P-typ_cyto_dom_N"/>
</dbReference>
<comment type="similarity">
    <text evidence="2">Belongs to the cation transport ATPase (P-type) (TC 3.A.3) family. Type IIA subfamily.</text>
</comment>
<dbReference type="InterPro" id="IPR001757">
    <property type="entry name" value="P_typ_ATPase"/>
</dbReference>
<evidence type="ECO:0000256" key="3">
    <source>
        <dbReference type="ARBA" id="ARBA00022475"/>
    </source>
</evidence>
<dbReference type="GO" id="GO:0005524">
    <property type="term" value="F:ATP binding"/>
    <property type="evidence" value="ECO:0007669"/>
    <property type="project" value="UniProtKB-KW"/>
</dbReference>
<feature type="domain" description="Cation-transporting P-type ATPase N-terminal" evidence="11">
    <location>
        <begin position="8"/>
        <end position="81"/>
    </location>
</feature>
<feature type="transmembrane region" description="Helical" evidence="10">
    <location>
        <begin position="864"/>
        <end position="884"/>
    </location>
</feature>